<proteinExistence type="predicted"/>
<reference evidence="1" key="1">
    <citation type="journal article" date="2015" name="Nature">
        <title>Complex archaea that bridge the gap between prokaryotes and eukaryotes.</title>
        <authorList>
            <person name="Spang A."/>
            <person name="Saw J.H."/>
            <person name="Jorgensen S.L."/>
            <person name="Zaremba-Niedzwiedzka K."/>
            <person name="Martijn J."/>
            <person name="Lind A.E."/>
            <person name="van Eijk R."/>
            <person name="Schleper C."/>
            <person name="Guy L."/>
            <person name="Ettema T.J."/>
        </authorList>
    </citation>
    <scope>NUCLEOTIDE SEQUENCE</scope>
</reference>
<gene>
    <name evidence="1" type="ORF">LCGC14_1672730</name>
</gene>
<dbReference type="AlphaFoldDB" id="A0A0F9ID86"/>
<sequence length="68" mass="7561">MAKGKNRIYAAGELYVHKFCETSVPLSTVAAEILTRDKDQLDSLYCPSCQGRFTVDNFTWTNGRAIAS</sequence>
<comment type="caution">
    <text evidence="1">The sequence shown here is derived from an EMBL/GenBank/DDBJ whole genome shotgun (WGS) entry which is preliminary data.</text>
</comment>
<protein>
    <submittedName>
        <fullName evidence="1">Uncharacterized protein</fullName>
    </submittedName>
</protein>
<dbReference type="EMBL" id="LAZR01014384">
    <property type="protein sequence ID" value="KKM17734.1"/>
    <property type="molecule type" value="Genomic_DNA"/>
</dbReference>
<organism evidence="1">
    <name type="scientific">marine sediment metagenome</name>
    <dbReference type="NCBI Taxonomy" id="412755"/>
    <lineage>
        <taxon>unclassified sequences</taxon>
        <taxon>metagenomes</taxon>
        <taxon>ecological metagenomes</taxon>
    </lineage>
</organism>
<evidence type="ECO:0000313" key="1">
    <source>
        <dbReference type="EMBL" id="KKM17734.1"/>
    </source>
</evidence>
<accession>A0A0F9ID86</accession>
<name>A0A0F9ID86_9ZZZZ</name>